<name>A0ABX2T5E8_9PROT</name>
<dbReference type="InterPro" id="IPR009056">
    <property type="entry name" value="Cyt_c-like_dom"/>
</dbReference>
<proteinExistence type="predicted"/>
<keyword evidence="4" id="KW-0249">Electron transport</keyword>
<evidence type="ECO:0000256" key="1">
    <source>
        <dbReference type="ARBA" id="ARBA00022448"/>
    </source>
</evidence>
<dbReference type="Pfam" id="PF00034">
    <property type="entry name" value="Cytochrom_C"/>
    <property type="match status" value="1"/>
</dbReference>
<evidence type="ECO:0000313" key="9">
    <source>
        <dbReference type="EMBL" id="NYZ18139.1"/>
    </source>
</evidence>
<evidence type="ECO:0000256" key="6">
    <source>
        <dbReference type="PROSITE-ProRule" id="PRU00433"/>
    </source>
</evidence>
<dbReference type="EMBL" id="JABFDB010000001">
    <property type="protein sequence ID" value="NYZ18139.1"/>
    <property type="molecule type" value="Genomic_DNA"/>
</dbReference>
<evidence type="ECO:0000256" key="3">
    <source>
        <dbReference type="ARBA" id="ARBA00022723"/>
    </source>
</evidence>
<dbReference type="InterPro" id="IPR036909">
    <property type="entry name" value="Cyt_c-like_dom_sf"/>
</dbReference>
<dbReference type="PANTHER" id="PTHR11961">
    <property type="entry name" value="CYTOCHROME C"/>
    <property type="match status" value="1"/>
</dbReference>
<evidence type="ECO:0000256" key="7">
    <source>
        <dbReference type="SAM" id="SignalP"/>
    </source>
</evidence>
<comment type="caution">
    <text evidence="9">The sequence shown here is derived from an EMBL/GenBank/DDBJ whole genome shotgun (WGS) entry which is preliminary data.</text>
</comment>
<organism evidence="9 10">
    <name type="scientific">Azospirillum oleiclasticum</name>
    <dbReference type="NCBI Taxonomy" id="2735135"/>
    <lineage>
        <taxon>Bacteria</taxon>
        <taxon>Pseudomonadati</taxon>
        <taxon>Pseudomonadota</taxon>
        <taxon>Alphaproteobacteria</taxon>
        <taxon>Rhodospirillales</taxon>
        <taxon>Azospirillaceae</taxon>
        <taxon>Azospirillum</taxon>
    </lineage>
</organism>
<feature type="chain" id="PRO_5046836648" evidence="7">
    <location>
        <begin position="24"/>
        <end position="135"/>
    </location>
</feature>
<accession>A0ABX2T5E8</accession>
<evidence type="ECO:0000256" key="2">
    <source>
        <dbReference type="ARBA" id="ARBA00022617"/>
    </source>
</evidence>
<dbReference type="PRINTS" id="PR00604">
    <property type="entry name" value="CYTCHRMECIAB"/>
</dbReference>
<dbReference type="RefSeq" id="WP_180279908.1">
    <property type="nucleotide sequence ID" value="NZ_JABFDB010000001.1"/>
</dbReference>
<sequence>MKKLLMSVGVVAGLTMGASVAQAAGDAAAGKEVFKECMACHTVEAGKNRVGPSLHGVVGRKAGAIEGFRYSKPMQEKAAGGLEWTPENLKAYLMAPKEVVPGGTMSYAGLKNAPKYKADPDTAVENLIAFLAESK</sequence>
<evidence type="ECO:0000256" key="4">
    <source>
        <dbReference type="ARBA" id="ARBA00022982"/>
    </source>
</evidence>
<reference evidence="9 10" key="1">
    <citation type="submission" date="2020-05" db="EMBL/GenBank/DDBJ databases">
        <title>Azospirillum oleiclasticum sp. nov, a nitrogen-fixing and heavy crude oil-emulsifying bacterium isolated from the crude oil of Yumen Oilfield.</title>
        <authorList>
            <person name="Wu D."/>
            <person name="Cai M."/>
            <person name="Zhang X."/>
        </authorList>
    </citation>
    <scope>NUCLEOTIDE SEQUENCE [LARGE SCALE GENOMIC DNA]</scope>
    <source>
        <strain evidence="9 10">ROY-1-1-2</strain>
    </source>
</reference>
<protein>
    <submittedName>
        <fullName evidence="9">C-type cytochrome</fullName>
    </submittedName>
</protein>
<gene>
    <name evidence="9" type="ORF">HND93_00325</name>
</gene>
<dbReference type="SUPFAM" id="SSF46626">
    <property type="entry name" value="Cytochrome c"/>
    <property type="match status" value="1"/>
</dbReference>
<evidence type="ECO:0000256" key="5">
    <source>
        <dbReference type="ARBA" id="ARBA00023004"/>
    </source>
</evidence>
<keyword evidence="2 6" id="KW-0349">Heme</keyword>
<evidence type="ECO:0000313" key="10">
    <source>
        <dbReference type="Proteomes" id="UP000584642"/>
    </source>
</evidence>
<evidence type="ECO:0000259" key="8">
    <source>
        <dbReference type="PROSITE" id="PS51007"/>
    </source>
</evidence>
<keyword evidence="1" id="KW-0813">Transport</keyword>
<dbReference type="Proteomes" id="UP000584642">
    <property type="component" value="Unassembled WGS sequence"/>
</dbReference>
<keyword evidence="10" id="KW-1185">Reference proteome</keyword>
<keyword evidence="3 6" id="KW-0479">Metal-binding</keyword>
<dbReference type="Gene3D" id="1.10.760.10">
    <property type="entry name" value="Cytochrome c-like domain"/>
    <property type="match status" value="1"/>
</dbReference>
<keyword evidence="7" id="KW-0732">Signal</keyword>
<dbReference type="PROSITE" id="PS51007">
    <property type="entry name" value="CYTC"/>
    <property type="match status" value="1"/>
</dbReference>
<keyword evidence="5 6" id="KW-0408">Iron</keyword>
<dbReference type="InterPro" id="IPR002327">
    <property type="entry name" value="Cyt_c_1A/1B"/>
</dbReference>
<feature type="domain" description="Cytochrome c" evidence="8">
    <location>
        <begin position="25"/>
        <end position="135"/>
    </location>
</feature>
<feature type="signal peptide" evidence="7">
    <location>
        <begin position="1"/>
        <end position="23"/>
    </location>
</feature>